<dbReference type="WBParaSite" id="SSLN_0001122601-mRNA-1">
    <property type="protein sequence ID" value="SSLN_0001122601-mRNA-1"/>
    <property type="gene ID" value="SSLN_0001122601"/>
</dbReference>
<accession>A0A183T2V7</accession>
<dbReference type="AlphaFoldDB" id="A0A183T2V7"/>
<evidence type="ECO:0000313" key="3">
    <source>
        <dbReference type="Proteomes" id="UP000275846"/>
    </source>
</evidence>
<reference evidence="2 3" key="2">
    <citation type="submission" date="2018-11" db="EMBL/GenBank/DDBJ databases">
        <authorList>
            <consortium name="Pathogen Informatics"/>
        </authorList>
    </citation>
    <scope>NUCLEOTIDE SEQUENCE [LARGE SCALE GENOMIC DNA]</scope>
    <source>
        <strain evidence="2 3">NST_G2</strain>
    </source>
</reference>
<evidence type="ECO:0000313" key="2">
    <source>
        <dbReference type="EMBL" id="VDL97190.1"/>
    </source>
</evidence>
<name>A0A183T2V7_SCHSO</name>
<proteinExistence type="predicted"/>
<sequence length="250" mass="28166">MRSLFYTTFVELKKDFDMVNFYGLWNVMQIFGCPERFTHIVRQLHDRMMARVTENWTVSEAFSVTNGVTHGCVLVPTLLSLMFLAMLMDAYRDEQPGIRIAYRTDGHLLKSRRVGGRAVGPSAQRLRMQMTSSSSSSSYSSCSYSSSNDATATASAAATTAAKTTEELSRFYPESFTNPRLNGSILLSKKIVLNSGIKDEQVTMVWSRSSLRVKLDLHRTHTCLPILSRNPNLPNDVGRTDILLHKNRLK</sequence>
<dbReference type="PANTHER" id="PTHR47027:SF26">
    <property type="entry name" value="REVERSE TRANSCRIPTASE DOMAIN-CONTAINING PROTEIN"/>
    <property type="match status" value="1"/>
</dbReference>
<organism evidence="4">
    <name type="scientific">Schistocephalus solidus</name>
    <name type="common">Tapeworm</name>
    <dbReference type="NCBI Taxonomy" id="70667"/>
    <lineage>
        <taxon>Eukaryota</taxon>
        <taxon>Metazoa</taxon>
        <taxon>Spiralia</taxon>
        <taxon>Lophotrochozoa</taxon>
        <taxon>Platyhelminthes</taxon>
        <taxon>Cestoda</taxon>
        <taxon>Eucestoda</taxon>
        <taxon>Diphyllobothriidea</taxon>
        <taxon>Diphyllobothriidae</taxon>
        <taxon>Schistocephalus</taxon>
    </lineage>
</organism>
<evidence type="ECO:0000256" key="1">
    <source>
        <dbReference type="SAM" id="MobiDB-lite"/>
    </source>
</evidence>
<protein>
    <submittedName>
        <fullName evidence="4">Reverse transcriptase domain-containing protein</fullName>
    </submittedName>
</protein>
<dbReference type="PANTHER" id="PTHR47027">
    <property type="entry name" value="REVERSE TRANSCRIPTASE DOMAIN-CONTAINING PROTEIN"/>
    <property type="match status" value="1"/>
</dbReference>
<keyword evidence="3" id="KW-1185">Reference proteome</keyword>
<dbReference type="OrthoDB" id="786357at2759"/>
<evidence type="ECO:0000313" key="4">
    <source>
        <dbReference type="WBParaSite" id="SSLN_0001122601-mRNA-1"/>
    </source>
</evidence>
<dbReference type="Proteomes" id="UP000275846">
    <property type="component" value="Unassembled WGS sequence"/>
</dbReference>
<gene>
    <name evidence="2" type="ORF">SSLN_LOCUS10805</name>
</gene>
<reference evidence="4" key="1">
    <citation type="submission" date="2016-06" db="UniProtKB">
        <authorList>
            <consortium name="WormBaseParasite"/>
        </authorList>
    </citation>
    <scope>IDENTIFICATION</scope>
</reference>
<feature type="region of interest" description="Disordered" evidence="1">
    <location>
        <begin position="120"/>
        <end position="140"/>
    </location>
</feature>
<dbReference type="EMBL" id="UYSU01036104">
    <property type="protein sequence ID" value="VDL97190.1"/>
    <property type="molecule type" value="Genomic_DNA"/>
</dbReference>